<dbReference type="PANTHER" id="PTHR43194">
    <property type="entry name" value="HYDROLASE ALPHA/BETA FOLD FAMILY"/>
    <property type="match status" value="1"/>
</dbReference>
<proteinExistence type="predicted"/>
<accession>A0ABQ6N574</accession>
<evidence type="ECO:0000259" key="1">
    <source>
        <dbReference type="Pfam" id="PF00561"/>
    </source>
</evidence>
<sequence>MEAASYFWLGFGSAVGTLIVHKLWCKVAFGTGTVRGQPFADAPGRMAKLSWGETHYVIHGAGGKMEFTPGRKLIVLVHGFAGSAAVWKTARYLEVLEAAGYDVLIYDNWGHGFTDGPDIGYSAELFAGQLAELLLHLDVRGEFDLLGFSMGGAIATVFTHRFGSRVGKLVLQAPSIARDNFFPARAGIRLLNCMPFLRELMALLIFPHFGEGANSNNSAVVRAAYRLTHTMMYGSWCVGPTHQEDMFKDIVASGKEIMFMWGNKDTAVSIVCAPRLLEIAGDVPFVEGQGADHMTFSELGTDLGAEVGGKFRRALVAFLEGREVEDRRGKGAVVLEEDVK</sequence>
<organism evidence="2 3">
    <name type="scientific">Tetraparma gracilis</name>
    <dbReference type="NCBI Taxonomy" id="2962635"/>
    <lineage>
        <taxon>Eukaryota</taxon>
        <taxon>Sar</taxon>
        <taxon>Stramenopiles</taxon>
        <taxon>Ochrophyta</taxon>
        <taxon>Bolidophyceae</taxon>
        <taxon>Parmales</taxon>
        <taxon>Triparmaceae</taxon>
        <taxon>Tetraparma</taxon>
    </lineage>
</organism>
<dbReference type="Pfam" id="PF00561">
    <property type="entry name" value="Abhydrolase_1"/>
    <property type="match status" value="1"/>
</dbReference>
<feature type="non-terminal residue" evidence="2">
    <location>
        <position position="340"/>
    </location>
</feature>
<comment type="caution">
    <text evidence="2">The sequence shown here is derived from an EMBL/GenBank/DDBJ whole genome shotgun (WGS) entry which is preliminary data.</text>
</comment>
<dbReference type="SUPFAM" id="SSF53474">
    <property type="entry name" value="alpha/beta-Hydrolases"/>
    <property type="match status" value="1"/>
</dbReference>
<protein>
    <recommendedName>
        <fullName evidence="1">AB hydrolase-1 domain-containing protein</fullName>
    </recommendedName>
</protein>
<reference evidence="2 3" key="1">
    <citation type="journal article" date="2023" name="Commun. Biol.">
        <title>Genome analysis of Parmales, the sister group of diatoms, reveals the evolutionary specialization of diatoms from phago-mixotrophs to photoautotrophs.</title>
        <authorList>
            <person name="Ban H."/>
            <person name="Sato S."/>
            <person name="Yoshikawa S."/>
            <person name="Yamada K."/>
            <person name="Nakamura Y."/>
            <person name="Ichinomiya M."/>
            <person name="Sato N."/>
            <person name="Blanc-Mathieu R."/>
            <person name="Endo H."/>
            <person name="Kuwata A."/>
            <person name="Ogata H."/>
        </authorList>
    </citation>
    <scope>NUCLEOTIDE SEQUENCE [LARGE SCALE GENOMIC DNA]</scope>
</reference>
<dbReference type="InterPro" id="IPR000073">
    <property type="entry name" value="AB_hydrolase_1"/>
</dbReference>
<dbReference type="InterPro" id="IPR029058">
    <property type="entry name" value="AB_hydrolase_fold"/>
</dbReference>
<dbReference type="Proteomes" id="UP001165060">
    <property type="component" value="Unassembled WGS sequence"/>
</dbReference>
<name>A0ABQ6N574_9STRA</name>
<evidence type="ECO:0000313" key="3">
    <source>
        <dbReference type="Proteomes" id="UP001165060"/>
    </source>
</evidence>
<dbReference type="Gene3D" id="3.40.50.1820">
    <property type="entry name" value="alpha/beta hydrolase"/>
    <property type="match status" value="1"/>
</dbReference>
<gene>
    <name evidence="2" type="ORF">TeGR_g5560</name>
</gene>
<keyword evidence="3" id="KW-1185">Reference proteome</keyword>
<dbReference type="PRINTS" id="PR00111">
    <property type="entry name" value="ABHYDROLASE"/>
</dbReference>
<dbReference type="PANTHER" id="PTHR43194:SF2">
    <property type="entry name" value="PEROXISOMAL MEMBRANE PROTEIN LPX1"/>
    <property type="match status" value="1"/>
</dbReference>
<dbReference type="EMBL" id="BRYB01002205">
    <property type="protein sequence ID" value="GMI41208.1"/>
    <property type="molecule type" value="Genomic_DNA"/>
</dbReference>
<evidence type="ECO:0000313" key="2">
    <source>
        <dbReference type="EMBL" id="GMI41208.1"/>
    </source>
</evidence>
<feature type="domain" description="AB hydrolase-1" evidence="1">
    <location>
        <begin position="73"/>
        <end position="179"/>
    </location>
</feature>
<dbReference type="InterPro" id="IPR050228">
    <property type="entry name" value="Carboxylesterase_BioH"/>
</dbReference>